<dbReference type="Gene3D" id="1.20.120.530">
    <property type="entry name" value="GntR ligand-binding domain-like"/>
    <property type="match status" value="1"/>
</dbReference>
<dbReference type="SMART" id="SM00345">
    <property type="entry name" value="HTH_GNTR"/>
    <property type="match status" value="1"/>
</dbReference>
<dbReference type="EMBL" id="JACGXN010000004">
    <property type="protein sequence ID" value="MBA8879580.1"/>
    <property type="molecule type" value="Genomic_DNA"/>
</dbReference>
<proteinExistence type="predicted"/>
<name>A0A839ESJ7_9HYPH</name>
<dbReference type="RefSeq" id="WP_182550212.1">
    <property type="nucleotide sequence ID" value="NZ_JACGXN010000004.1"/>
</dbReference>
<dbReference type="InterPro" id="IPR036390">
    <property type="entry name" value="WH_DNA-bd_sf"/>
</dbReference>
<gene>
    <name evidence="5" type="ORF">FHW16_003299</name>
</gene>
<feature type="domain" description="HTH gntR-type" evidence="4">
    <location>
        <begin position="5"/>
        <end position="72"/>
    </location>
</feature>
<evidence type="ECO:0000313" key="5">
    <source>
        <dbReference type="EMBL" id="MBA8879580.1"/>
    </source>
</evidence>
<protein>
    <submittedName>
        <fullName evidence="5">DNA-binding GntR family transcriptional regulator</fullName>
    </submittedName>
</protein>
<reference evidence="5 6" key="1">
    <citation type="submission" date="2020-07" db="EMBL/GenBank/DDBJ databases">
        <title>Genomic Encyclopedia of Type Strains, Phase IV (KMG-V): Genome sequencing to study the core and pangenomes of soil and plant-associated prokaryotes.</title>
        <authorList>
            <person name="Whitman W."/>
        </authorList>
    </citation>
    <scope>NUCLEOTIDE SEQUENCE [LARGE SCALE GENOMIC DNA]</scope>
    <source>
        <strain evidence="5 6">AN3</strain>
    </source>
</reference>
<evidence type="ECO:0000313" key="6">
    <source>
        <dbReference type="Proteomes" id="UP000549052"/>
    </source>
</evidence>
<keyword evidence="1" id="KW-0805">Transcription regulation</keyword>
<dbReference type="Pfam" id="PF07729">
    <property type="entry name" value="FCD"/>
    <property type="match status" value="1"/>
</dbReference>
<accession>A0A839ESJ7</accession>
<organism evidence="5 6">
    <name type="scientific">Phyllobacterium myrsinacearum</name>
    <dbReference type="NCBI Taxonomy" id="28101"/>
    <lineage>
        <taxon>Bacteria</taxon>
        <taxon>Pseudomonadati</taxon>
        <taxon>Pseudomonadota</taxon>
        <taxon>Alphaproteobacteria</taxon>
        <taxon>Hyphomicrobiales</taxon>
        <taxon>Phyllobacteriaceae</taxon>
        <taxon>Phyllobacterium</taxon>
    </lineage>
</organism>
<dbReference type="Gene3D" id="1.10.10.10">
    <property type="entry name" value="Winged helix-like DNA-binding domain superfamily/Winged helix DNA-binding domain"/>
    <property type="match status" value="1"/>
</dbReference>
<keyword evidence="6" id="KW-1185">Reference proteome</keyword>
<dbReference type="AlphaFoldDB" id="A0A839ESJ7"/>
<dbReference type="Pfam" id="PF00392">
    <property type="entry name" value="GntR"/>
    <property type="match status" value="1"/>
</dbReference>
<sequence length="213" mass="23939">MVKPRTAADHIADRLREAIVKGLIEAGTALRQDDLASKFGISRMPVRDALRALEAEGFVSIHPTRGTFVSLIDTGEIQEIFVLRQILECAALRLAFPHITAEMLDAADRILDRIEEGADFAQWGMLNLQFHMILYRPCGNRRLLSTIEAQNNAAERYIRFLATIKDFRSRSGAEHRDIVAACREGNQTRAIERLTEHLQVGCLTLTDAVENRS</sequence>
<evidence type="ECO:0000256" key="1">
    <source>
        <dbReference type="ARBA" id="ARBA00023015"/>
    </source>
</evidence>
<keyword evidence="3" id="KW-0804">Transcription</keyword>
<evidence type="ECO:0000256" key="3">
    <source>
        <dbReference type="ARBA" id="ARBA00023163"/>
    </source>
</evidence>
<dbReference type="Proteomes" id="UP000549052">
    <property type="component" value="Unassembled WGS sequence"/>
</dbReference>
<dbReference type="InterPro" id="IPR036388">
    <property type="entry name" value="WH-like_DNA-bd_sf"/>
</dbReference>
<evidence type="ECO:0000256" key="2">
    <source>
        <dbReference type="ARBA" id="ARBA00023125"/>
    </source>
</evidence>
<dbReference type="InterPro" id="IPR000524">
    <property type="entry name" value="Tscrpt_reg_HTH_GntR"/>
</dbReference>
<comment type="caution">
    <text evidence="5">The sequence shown here is derived from an EMBL/GenBank/DDBJ whole genome shotgun (WGS) entry which is preliminary data.</text>
</comment>
<dbReference type="PANTHER" id="PTHR43537:SF41">
    <property type="entry name" value="TRANSCRIPTIONAL REGULATORY PROTEIN"/>
    <property type="match status" value="1"/>
</dbReference>
<dbReference type="SUPFAM" id="SSF48008">
    <property type="entry name" value="GntR ligand-binding domain-like"/>
    <property type="match status" value="1"/>
</dbReference>
<keyword evidence="2 5" id="KW-0238">DNA-binding</keyword>
<dbReference type="PRINTS" id="PR00035">
    <property type="entry name" value="HTHGNTR"/>
</dbReference>
<dbReference type="PROSITE" id="PS50949">
    <property type="entry name" value="HTH_GNTR"/>
    <property type="match status" value="1"/>
</dbReference>
<dbReference type="GO" id="GO:0003677">
    <property type="term" value="F:DNA binding"/>
    <property type="evidence" value="ECO:0007669"/>
    <property type="project" value="UniProtKB-KW"/>
</dbReference>
<evidence type="ECO:0000259" key="4">
    <source>
        <dbReference type="PROSITE" id="PS50949"/>
    </source>
</evidence>
<dbReference type="GO" id="GO:0003700">
    <property type="term" value="F:DNA-binding transcription factor activity"/>
    <property type="evidence" value="ECO:0007669"/>
    <property type="project" value="InterPro"/>
</dbReference>
<dbReference type="SMART" id="SM00895">
    <property type="entry name" value="FCD"/>
    <property type="match status" value="1"/>
</dbReference>
<dbReference type="SUPFAM" id="SSF46785">
    <property type="entry name" value="Winged helix' DNA-binding domain"/>
    <property type="match status" value="1"/>
</dbReference>
<dbReference type="InterPro" id="IPR008920">
    <property type="entry name" value="TF_FadR/GntR_C"/>
</dbReference>
<dbReference type="PANTHER" id="PTHR43537">
    <property type="entry name" value="TRANSCRIPTIONAL REGULATOR, GNTR FAMILY"/>
    <property type="match status" value="1"/>
</dbReference>
<dbReference type="CDD" id="cd07377">
    <property type="entry name" value="WHTH_GntR"/>
    <property type="match status" value="1"/>
</dbReference>
<dbReference type="InterPro" id="IPR011711">
    <property type="entry name" value="GntR_C"/>
</dbReference>